<name>A0A2T3YWH9_TRIA4</name>
<protein>
    <submittedName>
        <fullName evidence="1">Uncharacterized protein</fullName>
    </submittedName>
</protein>
<proteinExistence type="predicted"/>
<evidence type="ECO:0000313" key="2">
    <source>
        <dbReference type="Proteomes" id="UP000240493"/>
    </source>
</evidence>
<reference evidence="1 2" key="1">
    <citation type="submission" date="2016-07" db="EMBL/GenBank/DDBJ databases">
        <title>Multiple horizontal gene transfer events from other fungi enriched the ability of initially mycotrophic Trichoderma (Ascomycota) to feed on dead plant biomass.</title>
        <authorList>
            <consortium name="DOE Joint Genome Institute"/>
            <person name="Aerts A."/>
            <person name="Atanasova L."/>
            <person name="Chenthamara K."/>
            <person name="Zhang J."/>
            <person name="Grujic M."/>
            <person name="Henrissat B."/>
            <person name="Kuo A."/>
            <person name="Salamov A."/>
            <person name="Lipzen A."/>
            <person name="Labutti K."/>
            <person name="Barry K."/>
            <person name="Miao Y."/>
            <person name="Rahimi M.J."/>
            <person name="Shen Q."/>
            <person name="Grigoriev I.V."/>
            <person name="Kubicek C.P."/>
            <person name="Druzhinina I.S."/>
        </authorList>
    </citation>
    <scope>NUCLEOTIDE SEQUENCE [LARGE SCALE GENOMIC DNA]</scope>
    <source>
        <strain evidence="1 2">CBS 433.97</strain>
    </source>
</reference>
<dbReference type="EMBL" id="KZ679269">
    <property type="protein sequence ID" value="PTB36906.1"/>
    <property type="molecule type" value="Genomic_DNA"/>
</dbReference>
<keyword evidence="2" id="KW-1185">Reference proteome</keyword>
<dbReference type="AlphaFoldDB" id="A0A2T3YWH9"/>
<accession>A0A2T3YWH9</accession>
<gene>
    <name evidence="1" type="ORF">M441DRAFT_271684</name>
</gene>
<organism evidence="1 2">
    <name type="scientific">Trichoderma asperellum (strain ATCC 204424 / CBS 433.97 / NBRC 101777)</name>
    <dbReference type="NCBI Taxonomy" id="1042311"/>
    <lineage>
        <taxon>Eukaryota</taxon>
        <taxon>Fungi</taxon>
        <taxon>Dikarya</taxon>
        <taxon>Ascomycota</taxon>
        <taxon>Pezizomycotina</taxon>
        <taxon>Sordariomycetes</taxon>
        <taxon>Hypocreomycetidae</taxon>
        <taxon>Hypocreales</taxon>
        <taxon>Hypocreaceae</taxon>
        <taxon>Trichoderma</taxon>
    </lineage>
</organism>
<dbReference type="Proteomes" id="UP000240493">
    <property type="component" value="Unassembled WGS sequence"/>
</dbReference>
<evidence type="ECO:0000313" key="1">
    <source>
        <dbReference type="EMBL" id="PTB36906.1"/>
    </source>
</evidence>
<sequence>MLLVGKLAVGRYFWLRHDQVVGRERPACAKLGKERRRTHINLGSTTRARAQALSW</sequence>